<dbReference type="OrthoDB" id="8585266at2"/>
<dbReference type="GO" id="GO:0000160">
    <property type="term" value="P:phosphorelay signal transduction system"/>
    <property type="evidence" value="ECO:0007669"/>
    <property type="project" value="InterPro"/>
</dbReference>
<organism evidence="6 7">
    <name type="scientific">Pandoraea thiooxydans</name>
    <dbReference type="NCBI Taxonomy" id="445709"/>
    <lineage>
        <taxon>Bacteria</taxon>
        <taxon>Pseudomonadati</taxon>
        <taxon>Pseudomonadota</taxon>
        <taxon>Betaproteobacteria</taxon>
        <taxon>Burkholderiales</taxon>
        <taxon>Burkholderiaceae</taxon>
        <taxon>Pandoraea</taxon>
    </lineage>
</organism>
<dbReference type="InterPro" id="IPR016032">
    <property type="entry name" value="Sig_transdc_resp-reg_C-effctor"/>
</dbReference>
<evidence type="ECO:0000259" key="4">
    <source>
        <dbReference type="PROSITE" id="PS50043"/>
    </source>
</evidence>
<dbReference type="CDD" id="cd17535">
    <property type="entry name" value="REC_NarL-like"/>
    <property type="match status" value="1"/>
</dbReference>
<feature type="domain" description="HTH luxR-type" evidence="4">
    <location>
        <begin position="146"/>
        <end position="211"/>
    </location>
</feature>
<dbReference type="PRINTS" id="PR00038">
    <property type="entry name" value="HTHLUXR"/>
</dbReference>
<evidence type="ECO:0000313" key="7">
    <source>
        <dbReference type="Proteomes" id="UP000036700"/>
    </source>
</evidence>
<name>A0A0G3EJ18_9BURK</name>
<dbReference type="PROSITE" id="PS50110">
    <property type="entry name" value="RESPONSE_REGULATORY"/>
    <property type="match status" value="1"/>
</dbReference>
<sequence length="213" mass="23399">MTIKVIIADDHPIVRLGIRLMLKDRLNVEIVGEASDSSELIAQLGKMPCDVIITDYSMPGGSYKDGLYLISYIRRYYPDVKVVVLTMLENLAILRSMLKLGVHSILSKSDDQERIAEAVTVVADGSHYVPATLAARLNQASSDESWGGEAPLLSAREVEVVRLFVSGMTITEIAARLNRSIKTVSSQKNNAMRKLGIGRDVDLYKYATRSGIG</sequence>
<keyword evidence="7" id="KW-1185">Reference proteome</keyword>
<keyword evidence="2" id="KW-0238">DNA-binding</keyword>
<dbReference type="InterPro" id="IPR011006">
    <property type="entry name" value="CheY-like_superfamily"/>
</dbReference>
<dbReference type="Pfam" id="PF00196">
    <property type="entry name" value="GerE"/>
    <property type="match status" value="1"/>
</dbReference>
<dbReference type="SMART" id="SM00448">
    <property type="entry name" value="REC"/>
    <property type="match status" value="1"/>
</dbReference>
<feature type="modified residue" description="4-aspartylphosphate" evidence="3">
    <location>
        <position position="55"/>
    </location>
</feature>
<dbReference type="RefSeq" id="WP_047212532.1">
    <property type="nucleotide sequence ID" value="NZ_CP011568.3"/>
</dbReference>
<evidence type="ECO:0000256" key="3">
    <source>
        <dbReference type="PROSITE-ProRule" id="PRU00169"/>
    </source>
</evidence>
<evidence type="ECO:0000259" key="5">
    <source>
        <dbReference type="PROSITE" id="PS50110"/>
    </source>
</evidence>
<dbReference type="KEGG" id="ptx:ABW99_00965"/>
<dbReference type="AlphaFoldDB" id="A0A0G3EJ18"/>
<dbReference type="GO" id="GO:0006355">
    <property type="term" value="P:regulation of DNA-templated transcription"/>
    <property type="evidence" value="ECO:0007669"/>
    <property type="project" value="InterPro"/>
</dbReference>
<dbReference type="SMART" id="SM00421">
    <property type="entry name" value="HTH_LUXR"/>
    <property type="match status" value="1"/>
</dbReference>
<dbReference type="SUPFAM" id="SSF46894">
    <property type="entry name" value="C-terminal effector domain of the bipartite response regulators"/>
    <property type="match status" value="1"/>
</dbReference>
<dbReference type="STRING" id="445709.ABW99_00965"/>
<dbReference type="Gene3D" id="3.40.50.2300">
    <property type="match status" value="1"/>
</dbReference>
<dbReference type="InterPro" id="IPR000792">
    <property type="entry name" value="Tscrpt_reg_LuxR_C"/>
</dbReference>
<feature type="domain" description="Response regulatory" evidence="5">
    <location>
        <begin position="4"/>
        <end position="123"/>
    </location>
</feature>
<proteinExistence type="predicted"/>
<keyword evidence="1 3" id="KW-0597">Phosphoprotein</keyword>
<dbReference type="PANTHER" id="PTHR43214">
    <property type="entry name" value="TWO-COMPONENT RESPONSE REGULATOR"/>
    <property type="match status" value="1"/>
</dbReference>
<dbReference type="InterPro" id="IPR058245">
    <property type="entry name" value="NreC/VraR/RcsB-like_REC"/>
</dbReference>
<dbReference type="EMBL" id="CP011568">
    <property type="protein sequence ID" value="AKJ67013.1"/>
    <property type="molecule type" value="Genomic_DNA"/>
</dbReference>
<accession>A0A0G3EJ18</accession>
<dbReference type="PROSITE" id="PS50043">
    <property type="entry name" value="HTH_LUXR_2"/>
    <property type="match status" value="1"/>
</dbReference>
<evidence type="ECO:0000256" key="2">
    <source>
        <dbReference type="ARBA" id="ARBA00023125"/>
    </source>
</evidence>
<dbReference type="SUPFAM" id="SSF52172">
    <property type="entry name" value="CheY-like"/>
    <property type="match status" value="1"/>
</dbReference>
<dbReference type="Proteomes" id="UP000036700">
    <property type="component" value="Chromosome"/>
</dbReference>
<dbReference type="PATRIC" id="fig|445709.3.peg.214"/>
<evidence type="ECO:0008006" key="8">
    <source>
        <dbReference type="Google" id="ProtNLM"/>
    </source>
</evidence>
<dbReference type="CDD" id="cd06170">
    <property type="entry name" value="LuxR_C_like"/>
    <property type="match status" value="1"/>
</dbReference>
<evidence type="ECO:0000256" key="1">
    <source>
        <dbReference type="ARBA" id="ARBA00022553"/>
    </source>
</evidence>
<gene>
    <name evidence="6" type="ORF">ABW99_00965</name>
</gene>
<dbReference type="InterPro" id="IPR039420">
    <property type="entry name" value="WalR-like"/>
</dbReference>
<dbReference type="Pfam" id="PF00072">
    <property type="entry name" value="Response_reg"/>
    <property type="match status" value="1"/>
</dbReference>
<dbReference type="GO" id="GO:0003677">
    <property type="term" value="F:DNA binding"/>
    <property type="evidence" value="ECO:0007669"/>
    <property type="project" value="UniProtKB-KW"/>
</dbReference>
<dbReference type="InterPro" id="IPR001789">
    <property type="entry name" value="Sig_transdc_resp-reg_receiver"/>
</dbReference>
<dbReference type="PANTHER" id="PTHR43214:SF17">
    <property type="entry name" value="TRANSCRIPTIONAL REGULATORY PROTEIN RCSB"/>
    <property type="match status" value="1"/>
</dbReference>
<protein>
    <recommendedName>
        <fullName evidence="8">LuxR family transcriptional regulator</fullName>
    </recommendedName>
</protein>
<reference evidence="7" key="1">
    <citation type="submission" date="2015-06" db="EMBL/GenBank/DDBJ databases">
        <authorList>
            <person name="Lim Y.L."/>
            <person name="Ee R."/>
            <person name="Yong D."/>
            <person name="How K.Y."/>
            <person name="Yin W.F."/>
            <person name="Chan K.G."/>
        </authorList>
    </citation>
    <scope>NUCLEOTIDE SEQUENCE [LARGE SCALE GENOMIC DNA]</scope>
    <source>
        <strain evidence="7">DSM 25325</strain>
    </source>
</reference>
<evidence type="ECO:0000313" key="6">
    <source>
        <dbReference type="EMBL" id="AKJ67013.1"/>
    </source>
</evidence>